<dbReference type="EMBL" id="BK032688">
    <property type="protein sequence ID" value="DAF55373.1"/>
    <property type="molecule type" value="Genomic_DNA"/>
</dbReference>
<organism evidence="1">
    <name type="scientific">virus sp. ctoC338</name>
    <dbReference type="NCBI Taxonomy" id="2827997"/>
    <lineage>
        <taxon>Viruses</taxon>
    </lineage>
</organism>
<reference evidence="1" key="1">
    <citation type="journal article" date="2021" name="Proc. Natl. Acad. Sci. U.S.A.">
        <title>A Catalog of Tens of Thousands of Viruses from Human Metagenomes Reveals Hidden Associations with Chronic Diseases.</title>
        <authorList>
            <person name="Tisza M.J."/>
            <person name="Buck C.B."/>
        </authorList>
    </citation>
    <scope>NUCLEOTIDE SEQUENCE</scope>
    <source>
        <strain evidence="1">CtoC338</strain>
    </source>
</reference>
<name>A0A8S5SWC2_9VIRU</name>
<accession>A0A8S5SWC2</accession>
<protein>
    <submittedName>
        <fullName evidence="1">Head fiber protein</fullName>
    </submittedName>
</protein>
<proteinExistence type="predicted"/>
<sequence>MNGEFSPEYSTNSIFYDTNMNECLTTHIEGIESEIVSLQTGKANINHTHPEYASVTHTHEEYAMKTYVDSQDNGKVDKVDGKELSSNDYTDAEKTKLAGIETGANKYTLPIAGTSLGGVKTTSIVSSSSGYTACPIIGGVPYYKDTNTTYTSLKNPNKLTLQFNGSTNKTYDGSSAQTFNVTPSAIGVSDYVIETGTSGGLTYRKWNSGVSEVWYLEYLGELSLTTGMAGGVYSSTACNGRVINFPSGLFVSKPIVVGNVYSDGYTFCQVAVADNTRAIYRIWSSYSITISGTEMMIHAIGRWK</sequence>
<evidence type="ECO:0000313" key="1">
    <source>
        <dbReference type="EMBL" id="DAF55373.1"/>
    </source>
</evidence>